<evidence type="ECO:0000313" key="11">
    <source>
        <dbReference type="Proteomes" id="UP000019384"/>
    </source>
</evidence>
<dbReference type="GO" id="GO:0071036">
    <property type="term" value="P:nuclear polyadenylation-dependent snoRNA catabolic process"/>
    <property type="evidence" value="ECO:0007669"/>
    <property type="project" value="TreeGrafter"/>
</dbReference>
<dbReference type="Proteomes" id="UP000019384">
    <property type="component" value="Unassembled WGS sequence"/>
</dbReference>
<dbReference type="GO" id="GO:0008270">
    <property type="term" value="F:zinc ion binding"/>
    <property type="evidence" value="ECO:0007669"/>
    <property type="project" value="UniProtKB-KW"/>
</dbReference>
<feature type="compositionally biased region" description="Low complexity" evidence="8">
    <location>
        <begin position="248"/>
        <end position="294"/>
    </location>
</feature>
<dbReference type="GO" id="GO:0071038">
    <property type="term" value="P:TRAMP-dependent tRNA surveillance pathway"/>
    <property type="evidence" value="ECO:0007669"/>
    <property type="project" value="TreeGrafter"/>
</dbReference>
<dbReference type="AlphaFoldDB" id="W6MLV4"/>
<dbReference type="Gene3D" id="4.10.60.10">
    <property type="entry name" value="Zinc finger, CCHC-type"/>
    <property type="match status" value="2"/>
</dbReference>
<dbReference type="GO" id="GO:0071035">
    <property type="term" value="P:nuclear polyadenylation-dependent rRNA catabolic process"/>
    <property type="evidence" value="ECO:0007669"/>
    <property type="project" value="TreeGrafter"/>
</dbReference>
<dbReference type="GO" id="GO:0031499">
    <property type="term" value="C:TRAMP complex"/>
    <property type="evidence" value="ECO:0007669"/>
    <property type="project" value="TreeGrafter"/>
</dbReference>
<organism evidence="10 11">
    <name type="scientific">Kuraishia capsulata CBS 1993</name>
    <dbReference type="NCBI Taxonomy" id="1382522"/>
    <lineage>
        <taxon>Eukaryota</taxon>
        <taxon>Fungi</taxon>
        <taxon>Dikarya</taxon>
        <taxon>Ascomycota</taxon>
        <taxon>Saccharomycotina</taxon>
        <taxon>Pichiomycetes</taxon>
        <taxon>Pichiales</taxon>
        <taxon>Pichiaceae</taxon>
        <taxon>Kuraishia</taxon>
    </lineage>
</organism>
<evidence type="ECO:0000256" key="7">
    <source>
        <dbReference type="PROSITE-ProRule" id="PRU00047"/>
    </source>
</evidence>
<evidence type="ECO:0000256" key="2">
    <source>
        <dbReference type="ARBA" id="ARBA00022723"/>
    </source>
</evidence>
<dbReference type="OrthoDB" id="7608935at2759"/>
<feature type="region of interest" description="Disordered" evidence="8">
    <location>
        <begin position="1"/>
        <end position="62"/>
    </location>
</feature>
<dbReference type="STRING" id="1382522.W6MLV4"/>
<dbReference type="RefSeq" id="XP_022457873.1">
    <property type="nucleotide sequence ID" value="XM_022604054.1"/>
</dbReference>
<keyword evidence="11" id="KW-1185">Reference proteome</keyword>
<accession>W6MLV4</accession>
<dbReference type="PANTHER" id="PTHR46543">
    <property type="entry name" value="ZINC FINGER CCHC DOMAIN-CONTAINING PROTEIN 7"/>
    <property type="match status" value="1"/>
</dbReference>
<dbReference type="GO" id="GO:0003723">
    <property type="term" value="F:RNA binding"/>
    <property type="evidence" value="ECO:0007669"/>
    <property type="project" value="TreeGrafter"/>
</dbReference>
<dbReference type="GO" id="GO:0071037">
    <property type="term" value="P:nuclear polyadenylation-dependent snRNA catabolic process"/>
    <property type="evidence" value="ECO:0007669"/>
    <property type="project" value="TreeGrafter"/>
</dbReference>
<name>W6MLV4_9ASCO</name>
<feature type="compositionally biased region" description="Polar residues" evidence="8">
    <location>
        <begin position="193"/>
        <end position="203"/>
    </location>
</feature>
<dbReference type="PROSITE" id="PS50158">
    <property type="entry name" value="ZF_CCHC"/>
    <property type="match status" value="1"/>
</dbReference>
<keyword evidence="4 7" id="KW-0863">Zinc-finger</keyword>
<dbReference type="PANTHER" id="PTHR46543:SF1">
    <property type="entry name" value="ZINC FINGER CCHC DOMAIN-CONTAINING PROTEIN 7"/>
    <property type="match status" value="1"/>
</dbReference>
<keyword evidence="3" id="KW-0677">Repeat</keyword>
<evidence type="ECO:0000256" key="4">
    <source>
        <dbReference type="ARBA" id="ARBA00022771"/>
    </source>
</evidence>
<feature type="compositionally biased region" description="Basic residues" evidence="8">
    <location>
        <begin position="333"/>
        <end position="343"/>
    </location>
</feature>
<reference evidence="10" key="2">
    <citation type="submission" date="2014-02" db="EMBL/GenBank/DDBJ databases">
        <title>Complete DNA sequence of /Kuraishia capsulata/ illustrates novel genomic features among budding yeasts (/Saccharomycotina/).</title>
        <authorList>
            <person name="Morales L."/>
            <person name="Noel B."/>
            <person name="Porcel B."/>
            <person name="Marcet-Houben M."/>
            <person name="Hullo M-F."/>
            <person name="Sacerdot C."/>
            <person name="Tekaia F."/>
            <person name="Leh-Louis V."/>
            <person name="Despons L."/>
            <person name="Khanna V."/>
            <person name="Aury J-M."/>
            <person name="Barbe V."/>
            <person name="Couloux A."/>
            <person name="Labadie K."/>
            <person name="Pelletier E."/>
            <person name="Souciet J-L."/>
            <person name="Boekhout T."/>
            <person name="Gabaldon T."/>
            <person name="Wincker P."/>
            <person name="Dujon B."/>
        </authorList>
    </citation>
    <scope>NUCLEOTIDE SEQUENCE</scope>
    <source>
        <strain evidence="10">CBS 1993</strain>
    </source>
</reference>
<dbReference type="EMBL" id="HG793126">
    <property type="protein sequence ID" value="CDK25862.1"/>
    <property type="molecule type" value="Genomic_DNA"/>
</dbReference>
<gene>
    <name evidence="10" type="ORF">KUCA_T00001833001</name>
</gene>
<keyword evidence="5" id="KW-0862">Zinc</keyword>
<feature type="compositionally biased region" description="Basic and acidic residues" evidence="8">
    <location>
        <begin position="50"/>
        <end position="62"/>
    </location>
</feature>
<evidence type="ECO:0000256" key="6">
    <source>
        <dbReference type="ARBA" id="ARBA00023242"/>
    </source>
</evidence>
<dbReference type="GO" id="GO:0071039">
    <property type="term" value="P:nuclear polyadenylation-dependent CUT catabolic process"/>
    <property type="evidence" value="ECO:0007669"/>
    <property type="project" value="TreeGrafter"/>
</dbReference>
<comment type="subcellular location">
    <subcellularLocation>
        <location evidence="1">Nucleus</location>
    </subcellularLocation>
</comment>
<dbReference type="SMART" id="SM00343">
    <property type="entry name" value="ZnF_C2HC"/>
    <property type="match status" value="5"/>
</dbReference>
<dbReference type="InterPro" id="IPR001878">
    <property type="entry name" value="Znf_CCHC"/>
</dbReference>
<evidence type="ECO:0000256" key="1">
    <source>
        <dbReference type="ARBA" id="ARBA00004123"/>
    </source>
</evidence>
<protein>
    <recommendedName>
        <fullName evidence="9">CCHC-type domain-containing protein</fullName>
    </recommendedName>
</protein>
<evidence type="ECO:0000256" key="5">
    <source>
        <dbReference type="ARBA" id="ARBA00022833"/>
    </source>
</evidence>
<dbReference type="SUPFAM" id="SSF57756">
    <property type="entry name" value="Retrovirus zinc finger-like domains"/>
    <property type="match status" value="1"/>
</dbReference>
<dbReference type="Pfam" id="PF00098">
    <property type="entry name" value="zf-CCHC"/>
    <property type="match status" value="1"/>
</dbReference>
<sequence length="343" mass="38347">MSSDEEILPIVDETVETVKGADEAGTVGGSEDTNDLAQETTETNEDEAEDGPKDNPDDLVERRGEGRYFGHMEEKAPVICTNCHRRGHMRANCKVVVCNACGMVDDHYESQCPQSIVCTNCGEKGHFQRQCTQPRKRIYCTECGLHSHSSDRCPRIWRTYLTSRTYEPGRELPPLYCYNCASSEHYGDDCRQPRQSRTPNINGSAFKGSNLPRQARDMYQRKQRKRTFEGDQSGSKRPRHATSVPNFNNRNSYNNSYGNGDNGRGNYNSNYSNNNNNNSSYNSNYNSNYNNSGSSLGGHSIAPNRGKRQPSKSGTLAPPRGGVFAGAKSRFKDAKKKAGRFFN</sequence>
<evidence type="ECO:0000256" key="8">
    <source>
        <dbReference type="SAM" id="MobiDB-lite"/>
    </source>
</evidence>
<evidence type="ECO:0000259" key="9">
    <source>
        <dbReference type="PROSITE" id="PS50158"/>
    </source>
</evidence>
<evidence type="ECO:0000313" key="10">
    <source>
        <dbReference type="EMBL" id="CDK25862.1"/>
    </source>
</evidence>
<feature type="region of interest" description="Disordered" evidence="8">
    <location>
        <begin position="190"/>
        <end position="343"/>
    </location>
</feature>
<dbReference type="GeneID" id="34519261"/>
<proteinExistence type="predicted"/>
<keyword evidence="2" id="KW-0479">Metal-binding</keyword>
<keyword evidence="6" id="KW-0539">Nucleus</keyword>
<dbReference type="HOGENOM" id="CLU_049076_0_0_1"/>
<reference evidence="10" key="1">
    <citation type="submission" date="2013-12" db="EMBL/GenBank/DDBJ databases">
        <authorList>
            <person name="Genoscope - CEA"/>
        </authorList>
    </citation>
    <scope>NUCLEOTIDE SEQUENCE</scope>
    <source>
        <strain evidence="10">CBS 1993</strain>
    </source>
</reference>
<dbReference type="GO" id="GO:0071031">
    <property type="term" value="P:nuclear mRNA surveillance of mRNA 3'-end processing"/>
    <property type="evidence" value="ECO:0007669"/>
    <property type="project" value="TreeGrafter"/>
</dbReference>
<evidence type="ECO:0000256" key="3">
    <source>
        <dbReference type="ARBA" id="ARBA00022737"/>
    </source>
</evidence>
<dbReference type="InterPro" id="IPR051644">
    <property type="entry name" value="TRAMP_AT-DNA-binding"/>
</dbReference>
<feature type="domain" description="CCHC-type" evidence="9">
    <location>
        <begin position="118"/>
        <end position="133"/>
    </location>
</feature>
<dbReference type="InterPro" id="IPR036875">
    <property type="entry name" value="Znf_CCHC_sf"/>
</dbReference>